<proteinExistence type="predicted"/>
<gene>
    <name evidence="4" type="ORF">DCK97_23675</name>
</gene>
<dbReference type="InterPro" id="IPR029787">
    <property type="entry name" value="Nucleotide_cyclase"/>
</dbReference>
<dbReference type="InterPro" id="IPR003660">
    <property type="entry name" value="HAMP_dom"/>
</dbReference>
<dbReference type="CDD" id="cd01949">
    <property type="entry name" value="GGDEF"/>
    <property type="match status" value="1"/>
</dbReference>
<feature type="domain" description="HAMP" evidence="2">
    <location>
        <begin position="308"/>
        <end position="361"/>
    </location>
</feature>
<dbReference type="GO" id="GO:0007165">
    <property type="term" value="P:signal transduction"/>
    <property type="evidence" value="ECO:0007669"/>
    <property type="project" value="InterPro"/>
</dbReference>
<evidence type="ECO:0008006" key="6">
    <source>
        <dbReference type="Google" id="ProtNLM"/>
    </source>
</evidence>
<dbReference type="PROSITE" id="PS50887">
    <property type="entry name" value="GGDEF"/>
    <property type="match status" value="1"/>
</dbReference>
<dbReference type="EMBL" id="DMAI01000386">
    <property type="protein sequence ID" value="HAE50416.1"/>
    <property type="molecule type" value="Genomic_DNA"/>
</dbReference>
<reference evidence="4 5" key="1">
    <citation type="journal article" date="2018" name="Nat. Biotechnol.">
        <title>A standardized bacterial taxonomy based on genome phylogeny substantially revises the tree of life.</title>
        <authorList>
            <person name="Parks D.H."/>
            <person name="Chuvochina M."/>
            <person name="Waite D.W."/>
            <person name="Rinke C."/>
            <person name="Skarshewski A."/>
            <person name="Chaumeil P.A."/>
            <person name="Hugenholtz P."/>
        </authorList>
    </citation>
    <scope>NUCLEOTIDE SEQUENCE [LARGE SCALE GENOMIC DNA]</scope>
    <source>
        <strain evidence="4">UBA8739</strain>
    </source>
</reference>
<name>A0A3B9IRM1_9PROT</name>
<dbReference type="AlphaFoldDB" id="A0A3B9IRM1"/>
<keyword evidence="1" id="KW-0812">Transmembrane</keyword>
<dbReference type="Gene3D" id="6.10.340.10">
    <property type="match status" value="1"/>
</dbReference>
<dbReference type="InterPro" id="IPR000160">
    <property type="entry name" value="GGDEF_dom"/>
</dbReference>
<feature type="domain" description="GGDEF" evidence="3">
    <location>
        <begin position="400"/>
        <end position="536"/>
    </location>
</feature>
<dbReference type="SUPFAM" id="SSF158472">
    <property type="entry name" value="HAMP domain-like"/>
    <property type="match status" value="1"/>
</dbReference>
<dbReference type="Gene3D" id="3.30.450.20">
    <property type="entry name" value="PAS domain"/>
    <property type="match status" value="1"/>
</dbReference>
<evidence type="ECO:0000256" key="1">
    <source>
        <dbReference type="SAM" id="Phobius"/>
    </source>
</evidence>
<evidence type="ECO:0000259" key="3">
    <source>
        <dbReference type="PROSITE" id="PS50887"/>
    </source>
</evidence>
<dbReference type="NCBIfam" id="TIGR00254">
    <property type="entry name" value="GGDEF"/>
    <property type="match status" value="1"/>
</dbReference>
<sequence length="546" mass="57686">MALLAVVLIAVLVIGLQTLIGRRAADQMAAEIGAGLAEVAQQVADRFDREIWSRSNEIRLAARNLARIDLARIGRGDEARMAGIVGGLQSTFPSVVWVGYVGADGRCLAASGRGPQIGDAFPDRDLLAAADRPLVMDTHRRTAGEDGSPGPHLLAVAAPAVAPDGRQRGTLVAWLGWDWGRDIQRDLGRALRRDRPLEILVADAAGQVIIGPEAAIGQPVPRGSAMPAATGRNGWMVADWPDLPDARQLTGHAAVIGRGDLGVVGWTVHVRLPERVALAPVDGLRRTVLIWGLGGGLIMALAGWVAAGWIARPLRRIAQAADRIRSGDDGVEIPEVGGATEVELLSRSLRALIDRLTHSRSELDHALSAAGRDALTGLPNRRFFDEVLHLLTDRIAAHDGTLGVIFMDLDGFKAVNDVHGHAAGDQLLIAVAGRLAHAVRERDVAIRLGGDEFVVLLDLEGEDPAGQARRTAERLIALVGLPVPLGEGAAVTVGGSAGVALWPADHADPREVLELADAALYAVKRGGRGHVRLHDGAVQGFVSRNN</sequence>
<dbReference type="InterPro" id="IPR043128">
    <property type="entry name" value="Rev_trsase/Diguanyl_cyclase"/>
</dbReference>
<dbReference type="PANTHER" id="PTHR46663:SF4">
    <property type="entry name" value="DIGUANYLATE CYCLASE DGCT-RELATED"/>
    <property type="match status" value="1"/>
</dbReference>
<dbReference type="SMART" id="SM00267">
    <property type="entry name" value="GGDEF"/>
    <property type="match status" value="1"/>
</dbReference>
<dbReference type="CDD" id="cd06225">
    <property type="entry name" value="HAMP"/>
    <property type="match status" value="1"/>
</dbReference>
<dbReference type="Pfam" id="PF00990">
    <property type="entry name" value="GGDEF"/>
    <property type="match status" value="1"/>
</dbReference>
<dbReference type="SUPFAM" id="SSF55073">
    <property type="entry name" value="Nucleotide cyclase"/>
    <property type="match status" value="1"/>
</dbReference>
<dbReference type="Proteomes" id="UP000257706">
    <property type="component" value="Unassembled WGS sequence"/>
</dbReference>
<protein>
    <recommendedName>
        <fullName evidence="6">Diguanylate cyclase</fullName>
    </recommendedName>
</protein>
<keyword evidence="1" id="KW-1133">Transmembrane helix</keyword>
<comment type="caution">
    <text evidence="4">The sequence shown here is derived from an EMBL/GenBank/DDBJ whole genome shotgun (WGS) entry which is preliminary data.</text>
</comment>
<dbReference type="Pfam" id="PF00672">
    <property type="entry name" value="HAMP"/>
    <property type="match status" value="1"/>
</dbReference>
<dbReference type="GO" id="GO:0016020">
    <property type="term" value="C:membrane"/>
    <property type="evidence" value="ECO:0007669"/>
    <property type="project" value="InterPro"/>
</dbReference>
<organism evidence="4 5">
    <name type="scientific">Tistrella mobilis</name>
    <dbReference type="NCBI Taxonomy" id="171437"/>
    <lineage>
        <taxon>Bacteria</taxon>
        <taxon>Pseudomonadati</taxon>
        <taxon>Pseudomonadota</taxon>
        <taxon>Alphaproteobacteria</taxon>
        <taxon>Geminicoccales</taxon>
        <taxon>Geminicoccaceae</taxon>
        <taxon>Tistrella</taxon>
    </lineage>
</organism>
<keyword evidence="1" id="KW-0472">Membrane</keyword>
<evidence type="ECO:0000259" key="2">
    <source>
        <dbReference type="PROSITE" id="PS50885"/>
    </source>
</evidence>
<dbReference type="SMART" id="SM00304">
    <property type="entry name" value="HAMP"/>
    <property type="match status" value="1"/>
</dbReference>
<feature type="transmembrane region" description="Helical" evidence="1">
    <location>
        <begin position="288"/>
        <end position="311"/>
    </location>
</feature>
<accession>A0A3B9IRM1</accession>
<evidence type="ECO:0000313" key="5">
    <source>
        <dbReference type="Proteomes" id="UP000257706"/>
    </source>
</evidence>
<dbReference type="InterPro" id="IPR052163">
    <property type="entry name" value="DGC-Regulatory_Protein"/>
</dbReference>
<evidence type="ECO:0000313" key="4">
    <source>
        <dbReference type="EMBL" id="HAE50416.1"/>
    </source>
</evidence>
<dbReference type="PANTHER" id="PTHR46663">
    <property type="entry name" value="DIGUANYLATE CYCLASE DGCT-RELATED"/>
    <property type="match status" value="1"/>
</dbReference>
<dbReference type="Gene3D" id="3.30.70.270">
    <property type="match status" value="1"/>
</dbReference>
<dbReference type="PROSITE" id="PS50885">
    <property type="entry name" value="HAMP"/>
    <property type="match status" value="1"/>
</dbReference>